<proteinExistence type="inferred from homology"/>
<dbReference type="InterPro" id="IPR036074">
    <property type="entry name" value="CbiD_sf"/>
</dbReference>
<dbReference type="GO" id="GO:0019251">
    <property type="term" value="P:anaerobic cobalamin biosynthetic process"/>
    <property type="evidence" value="ECO:0007669"/>
    <property type="project" value="UniProtKB-UniRule"/>
</dbReference>
<evidence type="ECO:0000256" key="1">
    <source>
        <dbReference type="ARBA" id="ARBA00022573"/>
    </source>
</evidence>
<comment type="similarity">
    <text evidence="5">Belongs to the CbiD family.</text>
</comment>
<dbReference type="HAMAP" id="MF_00787">
    <property type="entry name" value="CbiD"/>
    <property type="match status" value="1"/>
</dbReference>
<evidence type="ECO:0000313" key="7">
    <source>
        <dbReference type="Proteomes" id="UP000623678"/>
    </source>
</evidence>
<dbReference type="GO" id="GO:0032259">
    <property type="term" value="P:methylation"/>
    <property type="evidence" value="ECO:0007669"/>
    <property type="project" value="UniProtKB-KW"/>
</dbReference>
<protein>
    <recommendedName>
        <fullName evidence="5">Cobalt-precorrin-5B C(1)-methyltransferase</fullName>
        <ecNumber evidence="5">2.1.1.195</ecNumber>
    </recommendedName>
    <alternativeName>
        <fullName evidence="5">Cobalt-precorrin-6A synthase</fullName>
    </alternativeName>
</protein>
<dbReference type="PANTHER" id="PTHR35863">
    <property type="entry name" value="COBALT-PRECORRIN-5B C(1)-METHYLTRANSFERASE"/>
    <property type="match status" value="1"/>
</dbReference>
<keyword evidence="4 5" id="KW-0949">S-adenosyl-L-methionine</keyword>
<dbReference type="SUPFAM" id="SSF111342">
    <property type="entry name" value="CbiD-like"/>
    <property type="match status" value="1"/>
</dbReference>
<comment type="catalytic activity">
    <reaction evidence="5">
        <text>Co-precorrin-5B + S-adenosyl-L-methionine = Co-precorrin-6A + S-adenosyl-L-homocysteine</text>
        <dbReference type="Rhea" id="RHEA:26285"/>
        <dbReference type="ChEBI" id="CHEBI:57856"/>
        <dbReference type="ChEBI" id="CHEBI:59789"/>
        <dbReference type="ChEBI" id="CHEBI:60063"/>
        <dbReference type="ChEBI" id="CHEBI:60064"/>
        <dbReference type="EC" id="2.1.1.195"/>
    </reaction>
</comment>
<keyword evidence="3 5" id="KW-0808">Transferase</keyword>
<name>A0A926IHV9_9FIRM</name>
<dbReference type="AlphaFoldDB" id="A0A926IHV9"/>
<dbReference type="InterPro" id="IPR002748">
    <property type="entry name" value="CbiD"/>
</dbReference>
<dbReference type="NCBIfam" id="TIGR00312">
    <property type="entry name" value="cbiD"/>
    <property type="match status" value="1"/>
</dbReference>
<sequence length="384" mass="41725">MEQYEAKDKKRLRCGYTTGSCAAAASKAAAWMLLSGERISSITIMTPKGTLLQLPLEDVTMGENSVSCAVRKDSGDDPDVTDGMLIYSIVRKIPDPGKIVVDGGEGIGRVTKKGLECPVGCAAINPVPRKMIEDGVRWALNKFNAGRNSFGISVEICAPLGAQISERTYNPRLGIVDGISILGTSGIVEPMSEQALIDTIKVEMKVLKAAGKNHIFLTPGNYGEEFATQNLHLPLTCAVKTSNFIGDSLDLACELKFESVLLVGHMGKLIKLAGGIFNTHSKYADARMEIIAAHGAQWGAGEKTVRKIMECITTDEALSCFEDEAIKRKTIESIINKIDFNIKYRTKKQIKTGIVLFSKEHGLLGKTQNAYQQIAKILAQEEQE</sequence>
<evidence type="ECO:0000256" key="4">
    <source>
        <dbReference type="ARBA" id="ARBA00022691"/>
    </source>
</evidence>
<dbReference type="PIRSF" id="PIRSF026782">
    <property type="entry name" value="CbiD"/>
    <property type="match status" value="1"/>
</dbReference>
<dbReference type="GO" id="GO:0008168">
    <property type="term" value="F:methyltransferase activity"/>
    <property type="evidence" value="ECO:0007669"/>
    <property type="project" value="UniProtKB-UniRule"/>
</dbReference>
<accession>A0A926IHV9</accession>
<dbReference type="EC" id="2.1.1.195" evidence="5"/>
<keyword evidence="1 5" id="KW-0169">Cobalamin biosynthesis</keyword>
<evidence type="ECO:0000256" key="5">
    <source>
        <dbReference type="HAMAP-Rule" id="MF_00787"/>
    </source>
</evidence>
<dbReference type="Proteomes" id="UP000623678">
    <property type="component" value="Unassembled WGS sequence"/>
</dbReference>
<comment type="pathway">
    <text evidence="5">Cofactor biosynthesis; adenosylcobalamin biosynthesis; cob(II)yrinate a,c-diamide from sirohydrochlorin (anaerobic route): step 6/10.</text>
</comment>
<dbReference type="Pfam" id="PF01888">
    <property type="entry name" value="CbiD"/>
    <property type="match status" value="1"/>
</dbReference>
<dbReference type="Gene3D" id="3.30.2110.10">
    <property type="entry name" value="CbiD-like"/>
    <property type="match status" value="1"/>
</dbReference>
<organism evidence="6 7">
    <name type="scientific">Youxingia wuxianensis</name>
    <dbReference type="NCBI Taxonomy" id="2763678"/>
    <lineage>
        <taxon>Bacteria</taxon>
        <taxon>Bacillati</taxon>
        <taxon>Bacillota</taxon>
        <taxon>Clostridia</taxon>
        <taxon>Eubacteriales</taxon>
        <taxon>Oscillospiraceae</taxon>
        <taxon>Youxingia</taxon>
    </lineage>
</organism>
<keyword evidence="2 5" id="KW-0489">Methyltransferase</keyword>
<dbReference type="PANTHER" id="PTHR35863:SF1">
    <property type="entry name" value="COBALT-PRECORRIN-5B C(1)-METHYLTRANSFERASE"/>
    <property type="match status" value="1"/>
</dbReference>
<dbReference type="RefSeq" id="WP_262394852.1">
    <property type="nucleotide sequence ID" value="NZ_JACRTD010000003.1"/>
</dbReference>
<keyword evidence="7" id="KW-1185">Reference proteome</keyword>
<reference evidence="6" key="1">
    <citation type="submission" date="2020-08" db="EMBL/GenBank/DDBJ databases">
        <title>Genome public.</title>
        <authorList>
            <person name="Liu C."/>
            <person name="Sun Q."/>
        </authorList>
    </citation>
    <scope>NUCLEOTIDE SEQUENCE</scope>
    <source>
        <strain evidence="6">NSJ-64</strain>
    </source>
</reference>
<comment type="function">
    <text evidence="5">Catalyzes the methylation of C-1 in cobalt-precorrin-5B to form cobalt-precorrin-6A.</text>
</comment>
<evidence type="ECO:0000256" key="3">
    <source>
        <dbReference type="ARBA" id="ARBA00022679"/>
    </source>
</evidence>
<evidence type="ECO:0000313" key="6">
    <source>
        <dbReference type="EMBL" id="MBC8585073.1"/>
    </source>
</evidence>
<evidence type="ECO:0000256" key="2">
    <source>
        <dbReference type="ARBA" id="ARBA00022603"/>
    </source>
</evidence>
<gene>
    <name evidence="5 6" type="primary">cbiD</name>
    <name evidence="6" type="ORF">H8705_05700</name>
</gene>
<comment type="caution">
    <text evidence="6">The sequence shown here is derived from an EMBL/GenBank/DDBJ whole genome shotgun (WGS) entry which is preliminary data.</text>
</comment>
<dbReference type="EMBL" id="JACRTD010000003">
    <property type="protein sequence ID" value="MBC8585073.1"/>
    <property type="molecule type" value="Genomic_DNA"/>
</dbReference>